<evidence type="ECO:0000256" key="7">
    <source>
        <dbReference type="HAMAP-Rule" id="MF_00258"/>
    </source>
</evidence>
<dbReference type="Gene3D" id="3.40.50.1860">
    <property type="match status" value="2"/>
</dbReference>
<feature type="active site" description="Proton donor/acceptor" evidence="7">
    <location>
        <position position="183"/>
    </location>
</feature>
<comment type="similarity">
    <text evidence="7">Belongs to the aspartate/glutamate racemases family.</text>
</comment>
<feature type="active site" description="Proton donor/acceptor" evidence="7">
    <location>
        <position position="73"/>
    </location>
</feature>
<dbReference type="NCBIfam" id="TIGR00067">
    <property type="entry name" value="glut_race"/>
    <property type="match status" value="1"/>
</dbReference>
<feature type="binding site" evidence="7">
    <location>
        <begin position="74"/>
        <end position="75"/>
    </location>
    <ligand>
        <name>substrate</name>
    </ligand>
</feature>
<reference evidence="8 9" key="1">
    <citation type="submission" date="2011-08" db="EMBL/GenBank/DDBJ databases">
        <title>The Genome Sequence of Alistipes indistinctus YIT 12060.</title>
        <authorList>
            <consortium name="The Broad Institute Genome Sequencing Platform"/>
            <person name="Earl A."/>
            <person name="Ward D."/>
            <person name="Feldgarden M."/>
            <person name="Gevers D."/>
            <person name="Morotomi M."/>
            <person name="Young S.K."/>
            <person name="Zeng Q."/>
            <person name="Gargeya S."/>
            <person name="Fitzgerald M."/>
            <person name="Haas B."/>
            <person name="Abouelleil A."/>
            <person name="Alvarado L."/>
            <person name="Arachchi H.M."/>
            <person name="Berlin A."/>
            <person name="Brown A."/>
            <person name="Chapman S.B."/>
            <person name="Chen Z."/>
            <person name="Dunbar C."/>
            <person name="Freedman E."/>
            <person name="Gearin G."/>
            <person name="Gellesch M."/>
            <person name="Goldberg J."/>
            <person name="Griggs A."/>
            <person name="Gujja S."/>
            <person name="Heiman D."/>
            <person name="Howarth C."/>
            <person name="Larson L."/>
            <person name="Lui A."/>
            <person name="MacDonald P.J.P."/>
            <person name="Montmayeur A."/>
            <person name="Murphy C."/>
            <person name="Neiman D."/>
            <person name="Pearson M."/>
            <person name="Priest M."/>
            <person name="Roberts A."/>
            <person name="Saif S."/>
            <person name="Shea T."/>
            <person name="Shenoy N."/>
            <person name="Sisk P."/>
            <person name="Stolte C."/>
            <person name="Sykes S."/>
            <person name="Wortman J."/>
            <person name="Nusbaum C."/>
            <person name="Birren B."/>
        </authorList>
    </citation>
    <scope>NUCLEOTIDE SEQUENCE [LARGE SCALE GENOMIC DNA]</scope>
    <source>
        <strain evidence="8 9">YIT 12060</strain>
    </source>
</reference>
<dbReference type="InterPro" id="IPR001920">
    <property type="entry name" value="Asp/Glu_race"/>
</dbReference>
<comment type="pathway">
    <text evidence="7">Cell wall biogenesis; peptidoglycan biosynthesis.</text>
</comment>
<keyword evidence="9" id="KW-1185">Reference proteome</keyword>
<sequence>MNNAPIGVFDSGQGGLSVWSELYRRLPHESLLYYGDGKNCPYGNQPRERIVEYSDYAVRRMLSAGVKMVVIACNTATAAAIDHLRTTYDVPFVGLEPAVKPAVLTSRSGVVGILATAASLKGRLFRETSRKYADRARMIEQVGEGFVELVESDREDTPEAFETVSKLLGPMLEQGVDRIVLGCTHYPFLSGAMRRVIGDRDVRLVNPAPAIERRVEVLLEEFSLAAAEDHEPEYSFMTSADEEYLSRLIAKSERAKTLDLD</sequence>
<dbReference type="Pfam" id="PF01177">
    <property type="entry name" value="Asp_Glu_race"/>
    <property type="match status" value="1"/>
</dbReference>
<dbReference type="GO" id="GO:0009252">
    <property type="term" value="P:peptidoglycan biosynthetic process"/>
    <property type="evidence" value="ECO:0007669"/>
    <property type="project" value="UniProtKB-UniRule"/>
</dbReference>
<evidence type="ECO:0000256" key="5">
    <source>
        <dbReference type="ARBA" id="ARBA00023235"/>
    </source>
</evidence>
<feature type="binding site" evidence="7">
    <location>
        <begin position="184"/>
        <end position="185"/>
    </location>
    <ligand>
        <name>substrate</name>
    </ligand>
</feature>
<dbReference type="InterPro" id="IPR018187">
    <property type="entry name" value="Asp/Glu_racemase_AS_1"/>
</dbReference>
<dbReference type="eggNOG" id="COG0796">
    <property type="taxonomic scope" value="Bacteria"/>
</dbReference>
<dbReference type="PANTHER" id="PTHR21198">
    <property type="entry name" value="GLUTAMATE RACEMASE"/>
    <property type="match status" value="1"/>
</dbReference>
<keyword evidence="6 7" id="KW-0961">Cell wall biogenesis/degradation</keyword>
<evidence type="ECO:0000313" key="8">
    <source>
        <dbReference type="EMBL" id="EHB92328.1"/>
    </source>
</evidence>
<keyword evidence="3 7" id="KW-0133">Cell shape</keyword>
<protein>
    <recommendedName>
        <fullName evidence="2 7">Glutamate racemase</fullName>
        <ecNumber evidence="2 7">5.1.1.3</ecNumber>
    </recommendedName>
</protein>
<feature type="binding site" evidence="7">
    <location>
        <begin position="42"/>
        <end position="43"/>
    </location>
    <ligand>
        <name>substrate</name>
    </ligand>
</feature>
<evidence type="ECO:0000256" key="2">
    <source>
        <dbReference type="ARBA" id="ARBA00013090"/>
    </source>
</evidence>
<keyword evidence="5 7" id="KW-0413">Isomerase</keyword>
<dbReference type="PROSITE" id="PS00924">
    <property type="entry name" value="ASP_GLU_RACEMASE_2"/>
    <property type="match status" value="1"/>
</dbReference>
<dbReference type="Proteomes" id="UP000006008">
    <property type="component" value="Unassembled WGS sequence"/>
</dbReference>
<comment type="catalytic activity">
    <reaction evidence="1 7">
        <text>L-glutamate = D-glutamate</text>
        <dbReference type="Rhea" id="RHEA:12813"/>
        <dbReference type="ChEBI" id="CHEBI:29985"/>
        <dbReference type="ChEBI" id="CHEBI:29986"/>
        <dbReference type="EC" id="5.1.1.3"/>
    </reaction>
</comment>
<dbReference type="PATRIC" id="fig|742725.3.peg.1265"/>
<dbReference type="GeneID" id="92815778"/>
<dbReference type="PANTHER" id="PTHR21198:SF2">
    <property type="entry name" value="GLUTAMATE RACEMASE"/>
    <property type="match status" value="1"/>
</dbReference>
<dbReference type="UniPathway" id="UPA00219"/>
<evidence type="ECO:0000256" key="4">
    <source>
        <dbReference type="ARBA" id="ARBA00022984"/>
    </source>
</evidence>
<keyword evidence="4 7" id="KW-0573">Peptidoglycan synthesis</keyword>
<proteinExistence type="inferred from homology"/>
<dbReference type="EMBL" id="ADLD01000011">
    <property type="protein sequence ID" value="EHB92328.1"/>
    <property type="molecule type" value="Genomic_DNA"/>
</dbReference>
<dbReference type="GO" id="GO:0008881">
    <property type="term" value="F:glutamate racemase activity"/>
    <property type="evidence" value="ECO:0007669"/>
    <property type="project" value="UniProtKB-UniRule"/>
</dbReference>
<organism evidence="8 9">
    <name type="scientific">Alistipes indistinctus YIT 12060</name>
    <dbReference type="NCBI Taxonomy" id="742725"/>
    <lineage>
        <taxon>Bacteria</taxon>
        <taxon>Pseudomonadati</taxon>
        <taxon>Bacteroidota</taxon>
        <taxon>Bacteroidia</taxon>
        <taxon>Bacteroidales</taxon>
        <taxon>Rikenellaceae</taxon>
        <taxon>Alistipes</taxon>
    </lineage>
</organism>
<name>G5H8D3_9BACT</name>
<dbReference type="RefSeq" id="WP_009133999.1">
    <property type="nucleotide sequence ID" value="NZ_CP102250.1"/>
</dbReference>
<dbReference type="PROSITE" id="PS00923">
    <property type="entry name" value="ASP_GLU_RACEMASE_1"/>
    <property type="match status" value="1"/>
</dbReference>
<gene>
    <name evidence="7" type="primary">murI</name>
    <name evidence="8" type="ORF">HMPREF9450_01193</name>
</gene>
<feature type="binding site" evidence="7">
    <location>
        <begin position="10"/>
        <end position="11"/>
    </location>
    <ligand>
        <name>substrate</name>
    </ligand>
</feature>
<dbReference type="HAMAP" id="MF_00258">
    <property type="entry name" value="Glu_racemase"/>
    <property type="match status" value="1"/>
</dbReference>
<dbReference type="GO" id="GO:0008360">
    <property type="term" value="P:regulation of cell shape"/>
    <property type="evidence" value="ECO:0007669"/>
    <property type="project" value="UniProtKB-KW"/>
</dbReference>
<dbReference type="GO" id="GO:0071555">
    <property type="term" value="P:cell wall organization"/>
    <property type="evidence" value="ECO:0007669"/>
    <property type="project" value="UniProtKB-KW"/>
</dbReference>
<evidence type="ECO:0000256" key="3">
    <source>
        <dbReference type="ARBA" id="ARBA00022960"/>
    </source>
</evidence>
<dbReference type="SUPFAM" id="SSF53681">
    <property type="entry name" value="Aspartate/glutamate racemase"/>
    <property type="match status" value="2"/>
</dbReference>
<comment type="caution">
    <text evidence="8">The sequence shown here is derived from an EMBL/GenBank/DDBJ whole genome shotgun (WGS) entry which is preliminary data.</text>
</comment>
<dbReference type="EC" id="5.1.1.3" evidence="2 7"/>
<dbReference type="OrthoDB" id="9801055at2"/>
<evidence type="ECO:0000256" key="1">
    <source>
        <dbReference type="ARBA" id="ARBA00001602"/>
    </source>
</evidence>
<dbReference type="InterPro" id="IPR033134">
    <property type="entry name" value="Asp/Glu_racemase_AS_2"/>
</dbReference>
<dbReference type="STRING" id="742725.HMPREF9450_01193"/>
<evidence type="ECO:0000313" key="9">
    <source>
        <dbReference type="Proteomes" id="UP000006008"/>
    </source>
</evidence>
<accession>G5H8D3</accession>
<dbReference type="InterPro" id="IPR004391">
    <property type="entry name" value="Glu_race"/>
</dbReference>
<dbReference type="HOGENOM" id="CLU_052344_1_0_10"/>
<dbReference type="AlphaFoldDB" id="G5H8D3"/>
<evidence type="ECO:0000256" key="6">
    <source>
        <dbReference type="ARBA" id="ARBA00023316"/>
    </source>
</evidence>
<dbReference type="InterPro" id="IPR015942">
    <property type="entry name" value="Asp/Glu/hydantoin_racemase"/>
</dbReference>
<comment type="function">
    <text evidence="7">Provides the (R)-glutamate required for cell wall biosynthesis.</text>
</comment>